<sequence length="110" mass="12743">QEPYKIISKKLRDYGSKHTSRIYGGDNYAISNTESEDSRPEDEHNSDQCWQITLNDLGYFKKREITLKFVNTDSDPKSESIENDEISDIINMYSFSNALSANFARFITNM</sequence>
<accession>A0A9N9I1D5</accession>
<feature type="non-terminal residue" evidence="2">
    <location>
        <position position="1"/>
    </location>
</feature>
<dbReference type="AlphaFoldDB" id="A0A9N9I1D5"/>
<proteinExistence type="predicted"/>
<evidence type="ECO:0000256" key="1">
    <source>
        <dbReference type="SAM" id="MobiDB-lite"/>
    </source>
</evidence>
<reference evidence="2" key="1">
    <citation type="submission" date="2021-06" db="EMBL/GenBank/DDBJ databases">
        <authorList>
            <person name="Kallberg Y."/>
            <person name="Tangrot J."/>
            <person name="Rosling A."/>
        </authorList>
    </citation>
    <scope>NUCLEOTIDE SEQUENCE</scope>
    <source>
        <strain evidence="2">87-6 pot B 2015</strain>
    </source>
</reference>
<feature type="compositionally biased region" description="Basic and acidic residues" evidence="1">
    <location>
        <begin position="36"/>
        <end position="46"/>
    </location>
</feature>
<feature type="region of interest" description="Disordered" evidence="1">
    <location>
        <begin position="16"/>
        <end position="47"/>
    </location>
</feature>
<feature type="non-terminal residue" evidence="2">
    <location>
        <position position="110"/>
    </location>
</feature>
<organism evidence="2 3">
    <name type="scientific">Funneliformis mosseae</name>
    <name type="common">Endomycorrhizal fungus</name>
    <name type="synonym">Glomus mosseae</name>
    <dbReference type="NCBI Taxonomy" id="27381"/>
    <lineage>
        <taxon>Eukaryota</taxon>
        <taxon>Fungi</taxon>
        <taxon>Fungi incertae sedis</taxon>
        <taxon>Mucoromycota</taxon>
        <taxon>Glomeromycotina</taxon>
        <taxon>Glomeromycetes</taxon>
        <taxon>Glomerales</taxon>
        <taxon>Glomeraceae</taxon>
        <taxon>Funneliformis</taxon>
    </lineage>
</organism>
<evidence type="ECO:0000313" key="3">
    <source>
        <dbReference type="Proteomes" id="UP000789375"/>
    </source>
</evidence>
<gene>
    <name evidence="2" type="ORF">FMOSSE_LOCUS14648</name>
</gene>
<protein>
    <submittedName>
        <fullName evidence="2">2828_t:CDS:1</fullName>
    </submittedName>
</protein>
<dbReference type="EMBL" id="CAJVPP010011954">
    <property type="protein sequence ID" value="CAG8716102.1"/>
    <property type="molecule type" value="Genomic_DNA"/>
</dbReference>
<dbReference type="Proteomes" id="UP000789375">
    <property type="component" value="Unassembled WGS sequence"/>
</dbReference>
<evidence type="ECO:0000313" key="2">
    <source>
        <dbReference type="EMBL" id="CAG8716102.1"/>
    </source>
</evidence>
<comment type="caution">
    <text evidence="2">The sequence shown here is derived from an EMBL/GenBank/DDBJ whole genome shotgun (WGS) entry which is preliminary data.</text>
</comment>
<name>A0A9N9I1D5_FUNMO</name>
<keyword evidence="3" id="KW-1185">Reference proteome</keyword>